<feature type="transmembrane region" description="Helical" evidence="1">
    <location>
        <begin position="84"/>
        <end position="104"/>
    </location>
</feature>
<evidence type="ECO:0000313" key="4">
    <source>
        <dbReference type="Proteomes" id="UP000658278"/>
    </source>
</evidence>
<protein>
    <submittedName>
        <fullName evidence="3">Sulfite exporter TauE/SafE family protein</fullName>
    </submittedName>
</protein>
<dbReference type="AlphaFoldDB" id="A0A934RD07"/>
<keyword evidence="1" id="KW-0812">Transmembrane</keyword>
<dbReference type="NCBIfam" id="NF040495">
    <property type="entry name" value="tranport_ArsG"/>
    <property type="match status" value="1"/>
</dbReference>
<feature type="domain" description="Urease accessory protein UreH-like transmembrane" evidence="2">
    <location>
        <begin position="11"/>
        <end position="210"/>
    </location>
</feature>
<gene>
    <name evidence="3" type="ORF">JIN81_17940</name>
</gene>
<reference evidence="3" key="1">
    <citation type="submission" date="2021-01" db="EMBL/GenBank/DDBJ databases">
        <title>Modified the classification status of verrucomicrobia.</title>
        <authorList>
            <person name="Feng X."/>
        </authorList>
    </citation>
    <scope>NUCLEOTIDE SEQUENCE</scope>
    <source>
        <strain evidence="3">KCTC 22201</strain>
    </source>
</reference>
<feature type="transmembrane region" description="Helical" evidence="1">
    <location>
        <begin position="161"/>
        <end position="185"/>
    </location>
</feature>
<dbReference type="RefSeq" id="WP_200283221.1">
    <property type="nucleotide sequence ID" value="NZ_JAENII010000020.1"/>
</dbReference>
<keyword evidence="1" id="KW-0472">Membrane</keyword>
<sequence length="229" mass="23669">MNTILLAAASALWLGLLTSVSPCPLATNIAATTMLARRMANLRRAMISVLAYTLGRVAAYVAIAGAIFAGLASMPELAAFLRQGVLPIVGPILILAGMAILDWLPLPPGFKVGSESVAEKISHWGLLGEFALGALFALSFCPVSAALFFGSLLPLAAASSLSIFAVVVYGIGTALPVGILALLTILSAETAGKVLRRVQSLQRGALIFTGSVLILIGGWLTLTDTLKLI</sequence>
<evidence type="ECO:0000259" key="2">
    <source>
        <dbReference type="Pfam" id="PF13386"/>
    </source>
</evidence>
<evidence type="ECO:0000313" key="3">
    <source>
        <dbReference type="EMBL" id="MBK1828922.1"/>
    </source>
</evidence>
<comment type="caution">
    <text evidence="3">The sequence shown here is derived from an EMBL/GenBank/DDBJ whole genome shotgun (WGS) entry which is preliminary data.</text>
</comment>
<evidence type="ECO:0000256" key="1">
    <source>
        <dbReference type="SAM" id="Phobius"/>
    </source>
</evidence>
<proteinExistence type="predicted"/>
<dbReference type="InterPro" id="IPR039447">
    <property type="entry name" value="UreH-like_TM_dom"/>
</dbReference>
<dbReference type="PANTHER" id="PTHR31272:SF4">
    <property type="entry name" value="CYTOCHROME C-TYPE BIOGENESIS PROTEIN HI_1454-RELATED"/>
    <property type="match status" value="1"/>
</dbReference>
<dbReference type="Pfam" id="PF13386">
    <property type="entry name" value="DsbD_2"/>
    <property type="match status" value="1"/>
</dbReference>
<feature type="transmembrane region" description="Helical" evidence="1">
    <location>
        <begin position="124"/>
        <end position="149"/>
    </location>
</feature>
<dbReference type="InterPro" id="IPR051790">
    <property type="entry name" value="Cytochrome_c-biogenesis_DsbD"/>
</dbReference>
<dbReference type="PANTHER" id="PTHR31272">
    <property type="entry name" value="CYTOCHROME C-TYPE BIOGENESIS PROTEIN HI_1454-RELATED"/>
    <property type="match status" value="1"/>
</dbReference>
<keyword evidence="4" id="KW-1185">Reference proteome</keyword>
<keyword evidence="1" id="KW-1133">Transmembrane helix</keyword>
<feature type="transmembrane region" description="Helical" evidence="1">
    <location>
        <begin position="46"/>
        <end position="72"/>
    </location>
</feature>
<accession>A0A934RD07</accession>
<feature type="transmembrane region" description="Helical" evidence="1">
    <location>
        <begin position="205"/>
        <end position="222"/>
    </location>
</feature>
<dbReference type="Proteomes" id="UP000658278">
    <property type="component" value="Unassembled WGS sequence"/>
</dbReference>
<organism evidence="3 4">
    <name type="scientific">Haloferula rosea</name>
    <dbReference type="NCBI Taxonomy" id="490093"/>
    <lineage>
        <taxon>Bacteria</taxon>
        <taxon>Pseudomonadati</taxon>
        <taxon>Verrucomicrobiota</taxon>
        <taxon>Verrucomicrobiia</taxon>
        <taxon>Verrucomicrobiales</taxon>
        <taxon>Verrucomicrobiaceae</taxon>
        <taxon>Haloferula</taxon>
    </lineage>
</organism>
<dbReference type="EMBL" id="JAENII010000020">
    <property type="protein sequence ID" value="MBK1828922.1"/>
    <property type="molecule type" value="Genomic_DNA"/>
</dbReference>
<name>A0A934RD07_9BACT</name>